<evidence type="ECO:0000313" key="1">
    <source>
        <dbReference type="EMBL" id="KAA8575651.1"/>
    </source>
</evidence>
<dbReference type="Proteomes" id="UP000322873">
    <property type="component" value="Unassembled WGS sequence"/>
</dbReference>
<reference evidence="1 2" key="1">
    <citation type="submission" date="2019-06" db="EMBL/GenBank/DDBJ databases">
        <title>Genome Sequence of the Brown Rot Fungal Pathogen Monilinia fructicola.</title>
        <authorList>
            <person name="De Miccolis Angelini R.M."/>
            <person name="Landi L."/>
            <person name="Abate D."/>
            <person name="Pollastro S."/>
            <person name="Romanazzi G."/>
            <person name="Faretra F."/>
        </authorList>
    </citation>
    <scope>NUCLEOTIDE SEQUENCE [LARGE SCALE GENOMIC DNA]</scope>
    <source>
        <strain evidence="1 2">Mfrc123</strain>
    </source>
</reference>
<keyword evidence="2" id="KW-1185">Reference proteome</keyword>
<proteinExistence type="predicted"/>
<sequence>MHNKRTSSLGQTFPRNQVLPLASDSMKINKNKNKQQCTTLVLCWICWKRSLVLEIRYLSPEYYLSTPLG</sequence>
<accession>A0A5M9K296</accession>
<dbReference type="EMBL" id="VICG01000002">
    <property type="protein sequence ID" value="KAA8575651.1"/>
    <property type="molecule type" value="Genomic_DNA"/>
</dbReference>
<evidence type="ECO:0000313" key="2">
    <source>
        <dbReference type="Proteomes" id="UP000322873"/>
    </source>
</evidence>
<gene>
    <name evidence="1" type="ORF">EYC84_004769</name>
</gene>
<dbReference type="AlphaFoldDB" id="A0A5M9K296"/>
<organism evidence="1 2">
    <name type="scientific">Monilinia fructicola</name>
    <name type="common">Brown rot fungus</name>
    <name type="synonym">Ciboria fructicola</name>
    <dbReference type="NCBI Taxonomy" id="38448"/>
    <lineage>
        <taxon>Eukaryota</taxon>
        <taxon>Fungi</taxon>
        <taxon>Dikarya</taxon>
        <taxon>Ascomycota</taxon>
        <taxon>Pezizomycotina</taxon>
        <taxon>Leotiomycetes</taxon>
        <taxon>Helotiales</taxon>
        <taxon>Sclerotiniaceae</taxon>
        <taxon>Monilinia</taxon>
    </lineage>
</organism>
<protein>
    <submittedName>
        <fullName evidence="1">Uncharacterized protein</fullName>
    </submittedName>
</protein>
<comment type="caution">
    <text evidence="1">The sequence shown here is derived from an EMBL/GenBank/DDBJ whole genome shotgun (WGS) entry which is preliminary data.</text>
</comment>
<name>A0A5M9K296_MONFR</name>